<accession>A0AAD5XVX6</accession>
<organism evidence="1 2">
    <name type="scientific">Clydaea vesicula</name>
    <dbReference type="NCBI Taxonomy" id="447962"/>
    <lineage>
        <taxon>Eukaryota</taxon>
        <taxon>Fungi</taxon>
        <taxon>Fungi incertae sedis</taxon>
        <taxon>Chytridiomycota</taxon>
        <taxon>Chytridiomycota incertae sedis</taxon>
        <taxon>Chytridiomycetes</taxon>
        <taxon>Lobulomycetales</taxon>
        <taxon>Lobulomycetaceae</taxon>
        <taxon>Clydaea</taxon>
    </lineage>
</organism>
<evidence type="ECO:0000313" key="2">
    <source>
        <dbReference type="Proteomes" id="UP001211065"/>
    </source>
</evidence>
<protein>
    <submittedName>
        <fullName evidence="1">Uncharacterized protein</fullName>
    </submittedName>
</protein>
<keyword evidence="2" id="KW-1185">Reference proteome</keyword>
<dbReference type="AlphaFoldDB" id="A0AAD5XVX6"/>
<dbReference type="EMBL" id="JADGJW010000267">
    <property type="protein sequence ID" value="KAJ3220869.1"/>
    <property type="molecule type" value="Genomic_DNA"/>
</dbReference>
<dbReference type="Gene3D" id="1.25.40.10">
    <property type="entry name" value="Tetratricopeptide repeat domain"/>
    <property type="match status" value="1"/>
</dbReference>
<dbReference type="Proteomes" id="UP001211065">
    <property type="component" value="Unassembled WGS sequence"/>
</dbReference>
<dbReference type="InterPro" id="IPR011990">
    <property type="entry name" value="TPR-like_helical_dom_sf"/>
</dbReference>
<proteinExistence type="predicted"/>
<comment type="caution">
    <text evidence="1">The sequence shown here is derived from an EMBL/GenBank/DDBJ whole genome shotgun (WGS) entry which is preliminary data.</text>
</comment>
<gene>
    <name evidence="1" type="ORF">HK099_003933</name>
</gene>
<sequence length="622" mass="73841">MRSGLVLFKPSLTIVKTKPFRRKTEDSIILVAASTRKNAPFTISYDKFDTTSKFLSFGMFIPQIIPKFQQKTLQFLAAHLPTFDSRVELSFSETLKLLINSIDKSDYFYTHDPWQIYLSISNSQNNSFFVKQIPRFTFSKILNYLNIHVLSGQTCIDRMNIIIVDMIILSNIILENFELKLYFNAFIKFKLFANEFKKYKETDYEAMFETFMNLKYTLNNSLKSKTNSRGNLIKDNIFTYSKDILILKNLLKFFKFILKNYIGFQNTRDLKLLNFVSKNVLELRDLINFTIKDENLKLSLHKELFEESIELILNSYYNLSKYHKVILLFSTLENPSQYMFNVTFQSLAALKLKRIPKYGTVYRNKRLESSSNADGVIYPTVVVSDMYEKLQLNFGMTTIHTPVFKNLIKALRYCRELSFAEEIFFNDMIKSNVIPDFDTFLLLIDWYIAKSYWSDAYRLIEHQVKLLQENNSVDKINFLFETILKSLILKKDLKVANLFLIKWRNFNRFKGFSDIRPTRNSYYFMLDFCLKSLKYTSLKKLRMQENFSYPKYTFQTYSRMCFDGYQLSFEFEKSILNLLLKLDVKKDSNAKEKRKVLLNRFYNRFKVAIKIDKEGNKKKIKV</sequence>
<evidence type="ECO:0000313" key="1">
    <source>
        <dbReference type="EMBL" id="KAJ3220869.1"/>
    </source>
</evidence>
<name>A0AAD5XVX6_9FUNG</name>
<reference evidence="1" key="1">
    <citation type="submission" date="2020-05" db="EMBL/GenBank/DDBJ databases">
        <title>Phylogenomic resolution of chytrid fungi.</title>
        <authorList>
            <person name="Stajich J.E."/>
            <person name="Amses K."/>
            <person name="Simmons R."/>
            <person name="Seto K."/>
            <person name="Myers J."/>
            <person name="Bonds A."/>
            <person name="Quandt C.A."/>
            <person name="Barry K."/>
            <person name="Liu P."/>
            <person name="Grigoriev I."/>
            <person name="Longcore J.E."/>
            <person name="James T.Y."/>
        </authorList>
    </citation>
    <scope>NUCLEOTIDE SEQUENCE</scope>
    <source>
        <strain evidence="1">JEL0476</strain>
    </source>
</reference>